<name>A0A4Z2H1Z6_9TELE</name>
<protein>
    <submittedName>
        <fullName evidence="2">Uncharacterized protein</fullName>
    </submittedName>
</protein>
<proteinExistence type="predicted"/>
<organism evidence="2 3">
    <name type="scientific">Liparis tanakae</name>
    <name type="common">Tanaka's snailfish</name>
    <dbReference type="NCBI Taxonomy" id="230148"/>
    <lineage>
        <taxon>Eukaryota</taxon>
        <taxon>Metazoa</taxon>
        <taxon>Chordata</taxon>
        <taxon>Craniata</taxon>
        <taxon>Vertebrata</taxon>
        <taxon>Euteleostomi</taxon>
        <taxon>Actinopterygii</taxon>
        <taxon>Neopterygii</taxon>
        <taxon>Teleostei</taxon>
        <taxon>Neoteleostei</taxon>
        <taxon>Acanthomorphata</taxon>
        <taxon>Eupercaria</taxon>
        <taxon>Perciformes</taxon>
        <taxon>Cottioidei</taxon>
        <taxon>Cottales</taxon>
        <taxon>Liparidae</taxon>
        <taxon>Liparis</taxon>
    </lineage>
</organism>
<feature type="region of interest" description="Disordered" evidence="1">
    <location>
        <begin position="48"/>
        <end position="73"/>
    </location>
</feature>
<keyword evidence="3" id="KW-1185">Reference proteome</keyword>
<comment type="caution">
    <text evidence="2">The sequence shown here is derived from an EMBL/GenBank/DDBJ whole genome shotgun (WGS) entry which is preliminary data.</text>
</comment>
<reference evidence="2 3" key="1">
    <citation type="submission" date="2019-03" db="EMBL/GenBank/DDBJ databases">
        <title>First draft genome of Liparis tanakae, snailfish: a comprehensive survey of snailfish specific genes.</title>
        <authorList>
            <person name="Kim W."/>
            <person name="Song I."/>
            <person name="Jeong J.-H."/>
            <person name="Kim D."/>
            <person name="Kim S."/>
            <person name="Ryu S."/>
            <person name="Song J.Y."/>
            <person name="Lee S.K."/>
        </authorList>
    </citation>
    <scope>NUCLEOTIDE SEQUENCE [LARGE SCALE GENOMIC DNA]</scope>
    <source>
        <tissue evidence="2">Muscle</tissue>
    </source>
</reference>
<dbReference type="EMBL" id="SRLO01000348">
    <property type="protein sequence ID" value="TNN59806.1"/>
    <property type="molecule type" value="Genomic_DNA"/>
</dbReference>
<dbReference type="AlphaFoldDB" id="A0A4Z2H1Z6"/>
<gene>
    <name evidence="2" type="ORF">EYF80_029991</name>
</gene>
<accession>A0A4Z2H1Z6</accession>
<evidence type="ECO:0000313" key="2">
    <source>
        <dbReference type="EMBL" id="TNN59806.1"/>
    </source>
</evidence>
<evidence type="ECO:0000256" key="1">
    <source>
        <dbReference type="SAM" id="MobiDB-lite"/>
    </source>
</evidence>
<dbReference type="Proteomes" id="UP000314294">
    <property type="component" value="Unassembled WGS sequence"/>
</dbReference>
<evidence type="ECO:0000313" key="3">
    <source>
        <dbReference type="Proteomes" id="UP000314294"/>
    </source>
</evidence>
<sequence>MFPSKGAGRCSAPHPVYKKSKVYVVASLLSAPRFNVSVPVAIFGRPAASTEPGRAAQQGRHSPPPKPTLAPLSPADSFLASLAASQMGLT</sequence>